<dbReference type="GO" id="GO:0007155">
    <property type="term" value="P:cell adhesion"/>
    <property type="evidence" value="ECO:0007669"/>
    <property type="project" value="InterPro"/>
</dbReference>
<evidence type="ECO:0000256" key="1">
    <source>
        <dbReference type="ARBA" id="ARBA00004196"/>
    </source>
</evidence>
<feature type="signal peptide" evidence="6">
    <location>
        <begin position="1"/>
        <end position="27"/>
    </location>
</feature>
<evidence type="ECO:0000256" key="3">
    <source>
        <dbReference type="ARBA" id="ARBA00022723"/>
    </source>
</evidence>
<dbReference type="AlphaFoldDB" id="A0A839E491"/>
<dbReference type="PANTHER" id="PTHR42953">
    <property type="entry name" value="HIGH-AFFINITY ZINC UPTAKE SYSTEM PROTEIN ZNUA-RELATED"/>
    <property type="match status" value="1"/>
</dbReference>
<dbReference type="PRINTS" id="PR00690">
    <property type="entry name" value="ADHESNFAMILY"/>
</dbReference>
<dbReference type="GO" id="GO:0046872">
    <property type="term" value="F:metal ion binding"/>
    <property type="evidence" value="ECO:0007669"/>
    <property type="project" value="UniProtKB-KW"/>
</dbReference>
<dbReference type="InterPro" id="IPR006128">
    <property type="entry name" value="Lipoprotein_PsaA-like"/>
</dbReference>
<dbReference type="SUPFAM" id="SSF53807">
    <property type="entry name" value="Helical backbone' metal receptor"/>
    <property type="match status" value="1"/>
</dbReference>
<comment type="similarity">
    <text evidence="5">Belongs to the bacterial solute-binding protein 9 family.</text>
</comment>
<evidence type="ECO:0000256" key="6">
    <source>
        <dbReference type="SAM" id="SignalP"/>
    </source>
</evidence>
<organism evidence="7 8">
    <name type="scientific">Halosaccharopolyspora lacisalsi</name>
    <dbReference type="NCBI Taxonomy" id="1000566"/>
    <lineage>
        <taxon>Bacteria</taxon>
        <taxon>Bacillati</taxon>
        <taxon>Actinomycetota</taxon>
        <taxon>Actinomycetes</taxon>
        <taxon>Pseudonocardiales</taxon>
        <taxon>Pseudonocardiaceae</taxon>
        <taxon>Halosaccharopolyspora</taxon>
    </lineage>
</organism>
<dbReference type="InterPro" id="IPR050492">
    <property type="entry name" value="Bact_metal-bind_prot9"/>
</dbReference>
<dbReference type="GO" id="GO:0030313">
    <property type="term" value="C:cell envelope"/>
    <property type="evidence" value="ECO:0007669"/>
    <property type="project" value="UniProtKB-SubCell"/>
</dbReference>
<comment type="subcellular location">
    <subcellularLocation>
        <location evidence="1">Cell envelope</location>
    </subcellularLocation>
</comment>
<name>A0A839E491_9PSEU</name>
<comment type="caution">
    <text evidence="7">The sequence shown here is derived from an EMBL/GenBank/DDBJ whole genome shotgun (WGS) entry which is preliminary data.</text>
</comment>
<dbReference type="GO" id="GO:0030001">
    <property type="term" value="P:metal ion transport"/>
    <property type="evidence" value="ECO:0007669"/>
    <property type="project" value="InterPro"/>
</dbReference>
<reference evidence="7 8" key="1">
    <citation type="submission" date="2020-07" db="EMBL/GenBank/DDBJ databases">
        <title>Sequencing the genomes of 1000 actinobacteria strains.</title>
        <authorList>
            <person name="Klenk H.-P."/>
        </authorList>
    </citation>
    <scope>NUCLEOTIDE SEQUENCE [LARGE SCALE GENOMIC DNA]</scope>
    <source>
        <strain evidence="7 8">DSM 45975</strain>
    </source>
</reference>
<gene>
    <name evidence="7" type="ORF">FHX42_004004</name>
</gene>
<feature type="chain" id="PRO_5039635791" evidence="6">
    <location>
        <begin position="28"/>
        <end position="317"/>
    </location>
</feature>
<evidence type="ECO:0000313" key="8">
    <source>
        <dbReference type="Proteomes" id="UP000569329"/>
    </source>
</evidence>
<keyword evidence="4 6" id="KW-0732">Signal</keyword>
<evidence type="ECO:0000256" key="5">
    <source>
        <dbReference type="RuleBase" id="RU003512"/>
    </source>
</evidence>
<accession>A0A839E491</accession>
<keyword evidence="2 5" id="KW-0813">Transport</keyword>
<dbReference type="PRINTS" id="PR00691">
    <property type="entry name" value="ADHESINB"/>
</dbReference>
<dbReference type="InterPro" id="IPR006127">
    <property type="entry name" value="ZnuA-like"/>
</dbReference>
<dbReference type="RefSeq" id="WP_328796421.1">
    <property type="nucleotide sequence ID" value="NZ_JACGWZ010000006.1"/>
</dbReference>
<dbReference type="Pfam" id="PF01297">
    <property type="entry name" value="ZnuA"/>
    <property type="match status" value="1"/>
</dbReference>
<dbReference type="EMBL" id="JACGWZ010000006">
    <property type="protein sequence ID" value="MBA8826625.1"/>
    <property type="molecule type" value="Genomic_DNA"/>
</dbReference>
<dbReference type="Gene3D" id="3.40.50.1980">
    <property type="entry name" value="Nitrogenase molybdenum iron protein domain"/>
    <property type="match status" value="2"/>
</dbReference>
<sequence>MRTASYRRRRRTRTATVVATLITTALAVTSCASGGSSDSSGSDKLKIVTSTSMWGSVAKAVGGDAVEVEPVISNDEADPHSYKSTPRDAAKILDADLVIYNGGGYDSFIPQTLSGNGRSVPTVRAVESPHGSSGHEHGHEHSGNEHVWYDLSAVQEMTGKITGKLGELRPAETATFQRSAETFHSRLGELQGRVDRIKSAHGGAQVLATAPVADLLLEQAGLNDITPPSFVHSVESGNDPSAAATARVRDLVKSGRAAVLVHNPQTSSPLTKRIESQAEHAGIPVVEMGESLPEGRTYLEWMGARISKLRTALDNPA</sequence>
<dbReference type="PROSITE" id="PS51257">
    <property type="entry name" value="PROKAR_LIPOPROTEIN"/>
    <property type="match status" value="1"/>
</dbReference>
<proteinExistence type="inferred from homology"/>
<dbReference type="InterPro" id="IPR006129">
    <property type="entry name" value="AdhesinB"/>
</dbReference>
<evidence type="ECO:0000313" key="7">
    <source>
        <dbReference type="EMBL" id="MBA8826625.1"/>
    </source>
</evidence>
<dbReference type="Proteomes" id="UP000569329">
    <property type="component" value="Unassembled WGS sequence"/>
</dbReference>
<protein>
    <submittedName>
        <fullName evidence="7">Zinc/manganese transport system substrate-binding protein</fullName>
    </submittedName>
</protein>
<evidence type="ECO:0000256" key="4">
    <source>
        <dbReference type="ARBA" id="ARBA00022729"/>
    </source>
</evidence>
<evidence type="ECO:0000256" key="2">
    <source>
        <dbReference type="ARBA" id="ARBA00022448"/>
    </source>
</evidence>
<dbReference type="PANTHER" id="PTHR42953:SF1">
    <property type="entry name" value="METAL-BINDING PROTEIN HI_0362-RELATED"/>
    <property type="match status" value="1"/>
</dbReference>
<keyword evidence="8" id="KW-1185">Reference proteome</keyword>
<keyword evidence="3" id="KW-0479">Metal-binding</keyword>